<evidence type="ECO:0000313" key="2">
    <source>
        <dbReference type="Proteomes" id="UP000184260"/>
    </source>
</evidence>
<organism evidence="1 2">
    <name type="scientific">Flavobacterium xanthum</name>
    <dbReference type="NCBI Taxonomy" id="69322"/>
    <lineage>
        <taxon>Bacteria</taxon>
        <taxon>Pseudomonadati</taxon>
        <taxon>Bacteroidota</taxon>
        <taxon>Flavobacteriia</taxon>
        <taxon>Flavobacteriales</taxon>
        <taxon>Flavobacteriaceae</taxon>
        <taxon>Flavobacterium</taxon>
    </lineage>
</organism>
<accession>A0A1M7F4Y8</accession>
<dbReference type="Proteomes" id="UP000184260">
    <property type="component" value="Unassembled WGS sequence"/>
</dbReference>
<dbReference type="RefSeq" id="WP_073353594.1">
    <property type="nucleotide sequence ID" value="NZ_FRBU01000019.1"/>
</dbReference>
<sequence>MKKYILFLVVLFVVVSCEEDVRFNNPSFQGMKNNVFWRAVQAKATLASDGSLLIEAYTGSEVMSLKMTSSTVQKYPLGTSNSKTAVYVINQGNNEIKYTTGIDIGNGEIIITDYDAENSTISGTFKFNAKNVDDSSSADPVLNFQQGVFYKVPVSVLVP</sequence>
<dbReference type="EMBL" id="FRBU01000019">
    <property type="protein sequence ID" value="SHL98818.1"/>
    <property type="molecule type" value="Genomic_DNA"/>
</dbReference>
<evidence type="ECO:0000313" key="1">
    <source>
        <dbReference type="EMBL" id="SHL98818.1"/>
    </source>
</evidence>
<keyword evidence="2" id="KW-1185">Reference proteome</keyword>
<dbReference type="Pfam" id="PF19765">
    <property type="entry name" value="DUF6252"/>
    <property type="match status" value="1"/>
</dbReference>
<dbReference type="AlphaFoldDB" id="A0A1M7F4Y8"/>
<dbReference type="PROSITE" id="PS51257">
    <property type="entry name" value="PROKAR_LIPOPROTEIN"/>
    <property type="match status" value="1"/>
</dbReference>
<name>A0A1M7F4Y8_9FLAO</name>
<dbReference type="STRING" id="69322.SAMN05443669_101923"/>
<gene>
    <name evidence="1" type="ORF">SAMN05443669_101923</name>
</gene>
<proteinExistence type="predicted"/>
<dbReference type="OrthoDB" id="1448607at2"/>
<protein>
    <submittedName>
        <fullName evidence="1">Uncharacterized protein</fullName>
    </submittedName>
</protein>
<dbReference type="InterPro" id="IPR046219">
    <property type="entry name" value="DUF6252"/>
</dbReference>
<reference evidence="2" key="1">
    <citation type="submission" date="2016-11" db="EMBL/GenBank/DDBJ databases">
        <authorList>
            <person name="Varghese N."/>
            <person name="Submissions S."/>
        </authorList>
    </citation>
    <scope>NUCLEOTIDE SEQUENCE [LARGE SCALE GENOMIC DNA]</scope>
    <source>
        <strain evidence="2">DSM 3661</strain>
    </source>
</reference>